<evidence type="ECO:0000256" key="1">
    <source>
        <dbReference type="SAM" id="MobiDB-lite"/>
    </source>
</evidence>
<comment type="caution">
    <text evidence="2">The sequence shown here is derived from an EMBL/GenBank/DDBJ whole genome shotgun (WGS) entry which is preliminary data.</text>
</comment>
<gene>
    <name evidence="2" type="ORF">HUV48_06475</name>
</gene>
<protein>
    <recommendedName>
        <fullName evidence="4">ATP-binding protein</fullName>
    </recommendedName>
</protein>
<dbReference type="Proteomes" id="UP000561438">
    <property type="component" value="Unassembled WGS sequence"/>
</dbReference>
<dbReference type="Pfam" id="PF03237">
    <property type="entry name" value="Terminase_6N"/>
    <property type="match status" value="1"/>
</dbReference>
<feature type="region of interest" description="Disordered" evidence="1">
    <location>
        <begin position="115"/>
        <end position="134"/>
    </location>
</feature>
<name>A0A850H460_9SPHN</name>
<dbReference type="EMBL" id="JABWGV010000002">
    <property type="protein sequence ID" value="NVD44663.1"/>
    <property type="molecule type" value="Genomic_DNA"/>
</dbReference>
<evidence type="ECO:0000313" key="2">
    <source>
        <dbReference type="EMBL" id="NVD44663.1"/>
    </source>
</evidence>
<keyword evidence="3" id="KW-1185">Reference proteome</keyword>
<accession>A0A850H460</accession>
<organism evidence="2 3">
    <name type="scientific">Qipengyuania atrilutea</name>
    <dbReference type="NCBI Taxonomy" id="2744473"/>
    <lineage>
        <taxon>Bacteria</taxon>
        <taxon>Pseudomonadati</taxon>
        <taxon>Pseudomonadota</taxon>
        <taxon>Alphaproteobacteria</taxon>
        <taxon>Sphingomonadales</taxon>
        <taxon>Erythrobacteraceae</taxon>
        <taxon>Qipengyuania</taxon>
    </lineage>
</organism>
<reference evidence="2 3" key="1">
    <citation type="submission" date="2020-06" db="EMBL/GenBank/DDBJ databases">
        <title>Altererythrobacter sp. HHU K3-1.</title>
        <authorList>
            <person name="Zhang D."/>
            <person name="Xue H."/>
        </authorList>
    </citation>
    <scope>NUCLEOTIDE SEQUENCE [LARGE SCALE GENOMIC DNA]</scope>
    <source>
        <strain evidence="2 3">HHU K3-1</strain>
    </source>
</reference>
<sequence length="134" mass="14303">MIAAGRGFGKTRAGAEWVRECVRGDGEAHIALIGASLAEARAVMVEGESGILAVSPPSSRPRFESSLRRLTWPNGAQATLYSAAEPDSLRGPQHSHARRSVAERTVRKRGICSPRCTGSSCRRERSGVTSRTSA</sequence>
<feature type="region of interest" description="Disordered" evidence="1">
    <location>
        <begin position="83"/>
        <end position="104"/>
    </location>
</feature>
<dbReference type="AlphaFoldDB" id="A0A850H460"/>
<evidence type="ECO:0008006" key="4">
    <source>
        <dbReference type="Google" id="ProtNLM"/>
    </source>
</evidence>
<proteinExistence type="predicted"/>
<evidence type="ECO:0000313" key="3">
    <source>
        <dbReference type="Proteomes" id="UP000561438"/>
    </source>
</evidence>